<dbReference type="SUPFAM" id="SSF51658">
    <property type="entry name" value="Xylose isomerase-like"/>
    <property type="match status" value="1"/>
</dbReference>
<accession>A0A1V4IIP7</accession>
<protein>
    <submittedName>
        <fullName evidence="2">Xylose isomerase-like TIM barrel</fullName>
    </submittedName>
</protein>
<dbReference type="AlphaFoldDB" id="A0A1V4IIP7"/>
<keyword evidence="2" id="KW-0413">Isomerase</keyword>
<reference evidence="2 3" key="1">
    <citation type="submission" date="2017-03" db="EMBL/GenBank/DDBJ databases">
        <title>Genome sequence of Clostridium oryzae DSM 28571.</title>
        <authorList>
            <person name="Poehlein A."/>
            <person name="Daniel R."/>
        </authorList>
    </citation>
    <scope>NUCLEOTIDE SEQUENCE [LARGE SCALE GENOMIC DNA]</scope>
    <source>
        <strain evidence="2 3">DSM 28571</strain>
    </source>
</reference>
<dbReference type="PANTHER" id="PTHR12110:SF41">
    <property type="entry name" value="INOSOSE DEHYDRATASE"/>
    <property type="match status" value="1"/>
</dbReference>
<evidence type="ECO:0000313" key="3">
    <source>
        <dbReference type="Proteomes" id="UP000190080"/>
    </source>
</evidence>
<dbReference type="STRING" id="1450648.CLORY_31340"/>
<proteinExistence type="predicted"/>
<dbReference type="Gene3D" id="3.20.20.150">
    <property type="entry name" value="Divalent-metal-dependent TIM barrel enzymes"/>
    <property type="match status" value="1"/>
</dbReference>
<name>A0A1V4IIP7_9CLOT</name>
<dbReference type="InterPro" id="IPR050312">
    <property type="entry name" value="IolE/XylAMocC-like"/>
</dbReference>
<feature type="domain" description="Xylose isomerase-like TIM barrel" evidence="1">
    <location>
        <begin position="22"/>
        <end position="242"/>
    </location>
</feature>
<comment type="caution">
    <text evidence="2">The sequence shown here is derived from an EMBL/GenBank/DDBJ whole genome shotgun (WGS) entry which is preliminary data.</text>
</comment>
<dbReference type="PANTHER" id="PTHR12110">
    <property type="entry name" value="HYDROXYPYRUVATE ISOMERASE"/>
    <property type="match status" value="1"/>
</dbReference>
<dbReference type="EMBL" id="MZGV01000039">
    <property type="protein sequence ID" value="OPJ59789.1"/>
    <property type="molecule type" value="Genomic_DNA"/>
</dbReference>
<dbReference type="OrthoDB" id="9815124at2"/>
<dbReference type="Proteomes" id="UP000190080">
    <property type="component" value="Unassembled WGS sequence"/>
</dbReference>
<gene>
    <name evidence="2" type="ORF">CLORY_31340</name>
</gene>
<dbReference type="GO" id="GO:0016853">
    <property type="term" value="F:isomerase activity"/>
    <property type="evidence" value="ECO:0007669"/>
    <property type="project" value="UniProtKB-KW"/>
</dbReference>
<dbReference type="Pfam" id="PF01261">
    <property type="entry name" value="AP_endonuc_2"/>
    <property type="match status" value="1"/>
</dbReference>
<organism evidence="2 3">
    <name type="scientific">Clostridium oryzae</name>
    <dbReference type="NCBI Taxonomy" id="1450648"/>
    <lineage>
        <taxon>Bacteria</taxon>
        <taxon>Bacillati</taxon>
        <taxon>Bacillota</taxon>
        <taxon>Clostridia</taxon>
        <taxon>Eubacteriales</taxon>
        <taxon>Clostridiaceae</taxon>
        <taxon>Clostridium</taxon>
    </lineage>
</organism>
<keyword evidence="3" id="KW-1185">Reference proteome</keyword>
<evidence type="ECO:0000259" key="1">
    <source>
        <dbReference type="Pfam" id="PF01261"/>
    </source>
</evidence>
<dbReference type="InterPro" id="IPR036237">
    <property type="entry name" value="Xyl_isomerase-like_sf"/>
</dbReference>
<evidence type="ECO:0000313" key="2">
    <source>
        <dbReference type="EMBL" id="OPJ59789.1"/>
    </source>
</evidence>
<sequence>MARFKISAFADEIDEKLEVQLRVLKENNIKYMEVRGVDGESVVNYTLEEVSEIKKRLDAEGISVSAIGSPIGKIGIDEAFEPHLKLFKHTLEIAKILECKYIRMFSFYIPKGQIAEKCRQAVMNRWSLFVDAATKHDVVLLHENEKGIYGDTAERCKDILETMNCNFVKATFDPANFVQCDQKVFPEAYELLKNHLEYIHIKDALFSDHSVVPSGYGDGNIKSFLKEVNNINYEGFLSIEPHLGNFKGFAELENKMNLNMNVSHEGEKNFLLAKNALYKILEEIGVEAYE</sequence>
<dbReference type="InterPro" id="IPR013022">
    <property type="entry name" value="Xyl_isomerase-like_TIM-brl"/>
</dbReference>
<dbReference type="RefSeq" id="WP_079426137.1">
    <property type="nucleotide sequence ID" value="NZ_MZGV01000039.1"/>
</dbReference>